<keyword evidence="2" id="KW-1185">Reference proteome</keyword>
<evidence type="ECO:0000313" key="2">
    <source>
        <dbReference type="Proteomes" id="UP000183053"/>
    </source>
</evidence>
<dbReference type="STRING" id="47312.SAMN04489765_0147"/>
<reference evidence="2" key="1">
    <citation type="submission" date="2016-10" db="EMBL/GenBank/DDBJ databases">
        <authorList>
            <person name="Varghese N."/>
            <person name="Submissions S."/>
        </authorList>
    </citation>
    <scope>NUCLEOTIDE SEQUENCE [LARGE SCALE GENOMIC DNA]</scope>
    <source>
        <strain evidence="2">DSM 44142</strain>
    </source>
</reference>
<organism evidence="1 2">
    <name type="scientific">Tsukamurella pulmonis</name>
    <dbReference type="NCBI Taxonomy" id="47312"/>
    <lineage>
        <taxon>Bacteria</taxon>
        <taxon>Bacillati</taxon>
        <taxon>Actinomycetota</taxon>
        <taxon>Actinomycetes</taxon>
        <taxon>Mycobacteriales</taxon>
        <taxon>Tsukamurellaceae</taxon>
        <taxon>Tsukamurella</taxon>
    </lineage>
</organism>
<gene>
    <name evidence="1" type="ORF">SAMN04489765_0147</name>
</gene>
<dbReference type="RefSeq" id="WP_068563747.1">
    <property type="nucleotide sequence ID" value="NZ_FNLF01000002.1"/>
</dbReference>
<accession>A0A1H1ABP8</accession>
<sequence length="94" mass="9671">MSVRKTAHLAEVAPRGRDGFPLAPGAACYLLDPPHAGVKVVTIGKIDPVGTWGKSMPMQMWSAADGASVPGAGIGHPTATHADLLAQLGYEVAR</sequence>
<dbReference type="AlphaFoldDB" id="A0A1H1ABP8"/>
<proteinExistence type="predicted"/>
<evidence type="ECO:0000313" key="1">
    <source>
        <dbReference type="EMBL" id="SDQ37069.1"/>
    </source>
</evidence>
<name>A0A1H1ABP8_9ACTN</name>
<protein>
    <submittedName>
        <fullName evidence="1">Uncharacterized protein</fullName>
    </submittedName>
</protein>
<dbReference type="Proteomes" id="UP000183053">
    <property type="component" value="Unassembled WGS sequence"/>
</dbReference>
<dbReference type="EMBL" id="FNLF01000002">
    <property type="protein sequence ID" value="SDQ37069.1"/>
    <property type="molecule type" value="Genomic_DNA"/>
</dbReference>